<dbReference type="Proteomes" id="UP000179214">
    <property type="component" value="Unassembled WGS sequence"/>
</dbReference>
<comment type="caution">
    <text evidence="1">The sequence shown here is derived from an EMBL/GenBank/DDBJ whole genome shotgun (WGS) entry which is preliminary data.</text>
</comment>
<proteinExistence type="predicted"/>
<dbReference type="AlphaFoldDB" id="A0A1G2I7B0"/>
<gene>
    <name evidence="1" type="ORF">A3F47_01855</name>
</gene>
<sequence length="113" mass="12399">MKIELNLVVATGCNGELATVEPIKASTPQEAHKEYGFSEEEKVVRVCHLVLEDEGSSGYMSQVASAYQAGSAIDAMGDGDPHMRDTFMFFFLKGFQEGMKHQAEQEAKPVIVQ</sequence>
<name>A0A1G2I7B0_9BACT</name>
<evidence type="ECO:0000313" key="2">
    <source>
        <dbReference type="Proteomes" id="UP000179214"/>
    </source>
</evidence>
<organism evidence="1 2">
    <name type="scientific">Candidatus Staskawiczbacteria bacterium RIFCSPHIGHO2_12_FULL_38_11</name>
    <dbReference type="NCBI Taxonomy" id="1802209"/>
    <lineage>
        <taxon>Bacteria</taxon>
        <taxon>Candidatus Staskawicziibacteriota</taxon>
    </lineage>
</organism>
<protein>
    <submittedName>
        <fullName evidence="1">Uncharacterized protein</fullName>
    </submittedName>
</protein>
<accession>A0A1G2I7B0</accession>
<evidence type="ECO:0000313" key="1">
    <source>
        <dbReference type="EMBL" id="OGZ70704.1"/>
    </source>
</evidence>
<reference evidence="1 2" key="1">
    <citation type="journal article" date="2016" name="Nat. Commun.">
        <title>Thousands of microbial genomes shed light on interconnected biogeochemical processes in an aquifer system.</title>
        <authorList>
            <person name="Anantharaman K."/>
            <person name="Brown C.T."/>
            <person name="Hug L.A."/>
            <person name="Sharon I."/>
            <person name="Castelle C.J."/>
            <person name="Probst A.J."/>
            <person name="Thomas B.C."/>
            <person name="Singh A."/>
            <person name="Wilkins M.J."/>
            <person name="Karaoz U."/>
            <person name="Brodie E.L."/>
            <person name="Williams K.H."/>
            <person name="Hubbard S.S."/>
            <person name="Banfield J.F."/>
        </authorList>
    </citation>
    <scope>NUCLEOTIDE SEQUENCE [LARGE SCALE GENOMIC DNA]</scope>
</reference>
<dbReference type="EMBL" id="MHOV01000004">
    <property type="protein sequence ID" value="OGZ70704.1"/>
    <property type="molecule type" value="Genomic_DNA"/>
</dbReference>